<dbReference type="InterPro" id="IPR002676">
    <property type="entry name" value="RimM_N"/>
</dbReference>
<dbReference type="InterPro" id="IPR056792">
    <property type="entry name" value="PRC_RimM"/>
</dbReference>
<name>A0A9D9DHI3_9BACL</name>
<gene>
    <name evidence="5 8" type="primary">rimM</name>
    <name evidence="8" type="ORF">IAC58_03550</name>
</gene>
<evidence type="ECO:0000256" key="2">
    <source>
        <dbReference type="ARBA" id="ARBA00022517"/>
    </source>
</evidence>
<dbReference type="Proteomes" id="UP000823613">
    <property type="component" value="Unassembled WGS sequence"/>
</dbReference>
<evidence type="ECO:0000256" key="5">
    <source>
        <dbReference type="HAMAP-Rule" id="MF_00014"/>
    </source>
</evidence>
<dbReference type="GO" id="GO:0043022">
    <property type="term" value="F:ribosome binding"/>
    <property type="evidence" value="ECO:0007669"/>
    <property type="project" value="InterPro"/>
</dbReference>
<dbReference type="InterPro" id="IPR009000">
    <property type="entry name" value="Transl_B-barrel_sf"/>
</dbReference>
<evidence type="ECO:0000256" key="4">
    <source>
        <dbReference type="ARBA" id="ARBA00023186"/>
    </source>
</evidence>
<keyword evidence="2 5" id="KW-0690">Ribosome biogenesis</keyword>
<dbReference type="NCBIfam" id="TIGR02273">
    <property type="entry name" value="16S_RimM"/>
    <property type="match status" value="1"/>
</dbReference>
<dbReference type="Gene3D" id="2.30.30.240">
    <property type="entry name" value="PRC-barrel domain"/>
    <property type="match status" value="1"/>
</dbReference>
<keyword evidence="3 5" id="KW-0698">rRNA processing</keyword>
<comment type="subunit">
    <text evidence="5">Binds ribosomal protein uS19.</text>
</comment>
<proteinExistence type="inferred from homology"/>
<evidence type="ECO:0000256" key="3">
    <source>
        <dbReference type="ARBA" id="ARBA00022552"/>
    </source>
</evidence>
<feature type="domain" description="Ribosome maturation factor RimM PRC barrel" evidence="7">
    <location>
        <begin position="101"/>
        <end position="163"/>
    </location>
</feature>
<organism evidence="8 9">
    <name type="scientific">Candidatus Onthovivens merdipullorum</name>
    <dbReference type="NCBI Taxonomy" id="2840889"/>
    <lineage>
        <taxon>Bacteria</taxon>
        <taxon>Bacillati</taxon>
        <taxon>Bacillota</taxon>
        <taxon>Bacilli</taxon>
        <taxon>Bacillales</taxon>
        <taxon>Candidatus Onthovivens</taxon>
    </lineage>
</organism>
<dbReference type="GO" id="GO:0005737">
    <property type="term" value="C:cytoplasm"/>
    <property type="evidence" value="ECO:0007669"/>
    <property type="project" value="UniProtKB-SubCell"/>
</dbReference>
<feature type="domain" description="RimM N-terminal" evidence="6">
    <location>
        <begin position="5"/>
        <end position="88"/>
    </location>
</feature>
<evidence type="ECO:0000313" key="9">
    <source>
        <dbReference type="Proteomes" id="UP000823613"/>
    </source>
</evidence>
<reference evidence="8" key="1">
    <citation type="submission" date="2020-10" db="EMBL/GenBank/DDBJ databases">
        <authorList>
            <person name="Gilroy R."/>
        </authorList>
    </citation>
    <scope>NUCLEOTIDE SEQUENCE</scope>
    <source>
        <strain evidence="8">11159</strain>
    </source>
</reference>
<dbReference type="GO" id="GO:0042274">
    <property type="term" value="P:ribosomal small subunit biogenesis"/>
    <property type="evidence" value="ECO:0007669"/>
    <property type="project" value="UniProtKB-UniRule"/>
</dbReference>
<dbReference type="GO" id="GO:0006364">
    <property type="term" value="P:rRNA processing"/>
    <property type="evidence" value="ECO:0007669"/>
    <property type="project" value="UniProtKB-UniRule"/>
</dbReference>
<protein>
    <recommendedName>
        <fullName evidence="5">Ribosome maturation factor RimM</fullName>
    </recommendedName>
</protein>
<sequence length="168" mass="19421">MELLTVGKIAQTFGIKGEVKVYVTSSFSSIRFRKGNTLLIKDDLNNNVSLEIENAYRKDANFYIVKFKDFDDANQSEELKSKELFAIKDNNILKENEYFYSDLIGLNCFDENNNPIGKVVKIEEFPAQITLRISFNNKEYFVPFNDFFVKEVSIKNKTLIIHLIPGLI</sequence>
<comment type="subcellular location">
    <subcellularLocation>
        <location evidence="5">Cytoplasm</location>
    </subcellularLocation>
</comment>
<dbReference type="Pfam" id="PF24986">
    <property type="entry name" value="PRC_RimM"/>
    <property type="match status" value="1"/>
</dbReference>
<comment type="caution">
    <text evidence="8">The sequence shown here is derived from an EMBL/GenBank/DDBJ whole genome shotgun (WGS) entry which is preliminary data.</text>
</comment>
<dbReference type="SUPFAM" id="SSF50447">
    <property type="entry name" value="Translation proteins"/>
    <property type="match status" value="1"/>
</dbReference>
<comment type="domain">
    <text evidence="5">The PRC barrel domain binds ribosomal protein uS19.</text>
</comment>
<comment type="function">
    <text evidence="5">An accessory protein needed during the final step in the assembly of 30S ribosomal subunit, possibly for assembly of the head region. Essential for efficient processing of 16S rRNA. May be needed both before and after RbfA during the maturation of 16S rRNA. It has affinity for free ribosomal 30S subunits but not for 70S ribosomes.</text>
</comment>
<dbReference type="GO" id="GO:0005840">
    <property type="term" value="C:ribosome"/>
    <property type="evidence" value="ECO:0007669"/>
    <property type="project" value="InterPro"/>
</dbReference>
<dbReference type="PANTHER" id="PTHR33692:SF1">
    <property type="entry name" value="RIBOSOME MATURATION FACTOR RIMM"/>
    <property type="match status" value="1"/>
</dbReference>
<dbReference type="Pfam" id="PF01782">
    <property type="entry name" value="RimM"/>
    <property type="match status" value="1"/>
</dbReference>
<accession>A0A9D9DHI3</accession>
<keyword evidence="4 5" id="KW-0143">Chaperone</keyword>
<comment type="similarity">
    <text evidence="5">Belongs to the RimM family.</text>
</comment>
<evidence type="ECO:0000313" key="8">
    <source>
        <dbReference type="EMBL" id="MBO8427608.1"/>
    </source>
</evidence>
<evidence type="ECO:0000259" key="6">
    <source>
        <dbReference type="Pfam" id="PF01782"/>
    </source>
</evidence>
<dbReference type="SUPFAM" id="SSF50346">
    <property type="entry name" value="PRC-barrel domain"/>
    <property type="match status" value="1"/>
</dbReference>
<evidence type="ECO:0000259" key="7">
    <source>
        <dbReference type="Pfam" id="PF24986"/>
    </source>
</evidence>
<dbReference type="InterPro" id="IPR011961">
    <property type="entry name" value="RimM"/>
</dbReference>
<dbReference type="PANTHER" id="PTHR33692">
    <property type="entry name" value="RIBOSOME MATURATION FACTOR RIMM"/>
    <property type="match status" value="1"/>
</dbReference>
<dbReference type="EMBL" id="JADIMY010000076">
    <property type="protein sequence ID" value="MBO8427608.1"/>
    <property type="molecule type" value="Genomic_DNA"/>
</dbReference>
<dbReference type="AlphaFoldDB" id="A0A9D9DHI3"/>
<reference evidence="8" key="2">
    <citation type="journal article" date="2021" name="PeerJ">
        <title>Extensive microbial diversity within the chicken gut microbiome revealed by metagenomics and culture.</title>
        <authorList>
            <person name="Gilroy R."/>
            <person name="Ravi A."/>
            <person name="Getino M."/>
            <person name="Pursley I."/>
            <person name="Horton D.L."/>
            <person name="Alikhan N.F."/>
            <person name="Baker D."/>
            <person name="Gharbi K."/>
            <person name="Hall N."/>
            <person name="Watson M."/>
            <person name="Adriaenssens E.M."/>
            <person name="Foster-Nyarko E."/>
            <person name="Jarju S."/>
            <person name="Secka A."/>
            <person name="Antonio M."/>
            <person name="Oren A."/>
            <person name="Chaudhuri R.R."/>
            <person name="La Ragione R."/>
            <person name="Hildebrand F."/>
            <person name="Pallen M.J."/>
        </authorList>
    </citation>
    <scope>NUCLEOTIDE SEQUENCE</scope>
    <source>
        <strain evidence="8">11159</strain>
    </source>
</reference>
<dbReference type="HAMAP" id="MF_00014">
    <property type="entry name" value="Ribosome_mat_RimM"/>
    <property type="match status" value="1"/>
</dbReference>
<dbReference type="InterPro" id="IPR011033">
    <property type="entry name" value="PRC_barrel-like_sf"/>
</dbReference>
<evidence type="ECO:0000256" key="1">
    <source>
        <dbReference type="ARBA" id="ARBA00022490"/>
    </source>
</evidence>
<dbReference type="Gene3D" id="2.40.30.60">
    <property type="entry name" value="RimM"/>
    <property type="match status" value="1"/>
</dbReference>
<dbReference type="InterPro" id="IPR036976">
    <property type="entry name" value="RimM_N_sf"/>
</dbReference>
<keyword evidence="1 5" id="KW-0963">Cytoplasm</keyword>